<evidence type="ECO:0000256" key="1">
    <source>
        <dbReference type="SAM" id="Phobius"/>
    </source>
</evidence>
<name>A0ABS6JHU5_9BACI</name>
<feature type="transmembrane region" description="Helical" evidence="1">
    <location>
        <begin position="72"/>
        <end position="91"/>
    </location>
</feature>
<feature type="transmembrane region" description="Helical" evidence="1">
    <location>
        <begin position="185"/>
        <end position="204"/>
    </location>
</feature>
<keyword evidence="3" id="KW-0378">Hydrolase</keyword>
<feature type="transmembrane region" description="Helical" evidence="1">
    <location>
        <begin position="161"/>
        <end position="178"/>
    </location>
</feature>
<feature type="transmembrane region" description="Helical" evidence="1">
    <location>
        <begin position="134"/>
        <end position="155"/>
    </location>
</feature>
<keyword evidence="3" id="KW-0482">Metalloprotease</keyword>
<proteinExistence type="predicted"/>
<feature type="transmembrane region" description="Helical" evidence="1">
    <location>
        <begin position="7"/>
        <end position="28"/>
    </location>
</feature>
<feature type="domain" description="CAAX prenyl protease 2/Lysostaphin resistance protein A-like" evidence="2">
    <location>
        <begin position="99"/>
        <end position="195"/>
    </location>
</feature>
<keyword evidence="1" id="KW-0472">Membrane</keyword>
<protein>
    <submittedName>
        <fullName evidence="3">CPBP family intramembrane metalloprotease</fullName>
    </submittedName>
</protein>
<dbReference type="GO" id="GO:0008237">
    <property type="term" value="F:metallopeptidase activity"/>
    <property type="evidence" value="ECO:0007669"/>
    <property type="project" value="UniProtKB-KW"/>
</dbReference>
<evidence type="ECO:0000259" key="2">
    <source>
        <dbReference type="Pfam" id="PF02517"/>
    </source>
</evidence>
<keyword evidence="1" id="KW-1133">Transmembrane helix</keyword>
<sequence>MNDKKRSLMIFSPILVVGLGFLTATIAVRLINEWAWVPLAIIYWSTMAFLIYRHKGTTFTSWLQKPKGHKGWILLAFSVSLLPLPAFIFGWHTLDSGLIISLWILTFLINPPLEEGYWRGVMMEITQHWPAWLSIIYTSVFFTASHPLMWGVFSIANQSPVTWAAVFLMGLAWGTYFYKTKSLRWVIVAHIIVDILNLCVPVFLNKFTGM</sequence>
<evidence type="ECO:0000313" key="4">
    <source>
        <dbReference type="Proteomes" id="UP000784880"/>
    </source>
</evidence>
<feature type="transmembrane region" description="Helical" evidence="1">
    <location>
        <begin position="34"/>
        <end position="52"/>
    </location>
</feature>
<dbReference type="Pfam" id="PF02517">
    <property type="entry name" value="Rce1-like"/>
    <property type="match status" value="1"/>
</dbReference>
<dbReference type="RefSeq" id="WP_217067400.1">
    <property type="nucleotide sequence ID" value="NZ_JAHQCS010000130.1"/>
</dbReference>
<keyword evidence="3" id="KW-0645">Protease</keyword>
<dbReference type="EMBL" id="JAHQCS010000130">
    <property type="protein sequence ID" value="MBU9713236.1"/>
    <property type="molecule type" value="Genomic_DNA"/>
</dbReference>
<keyword evidence="4" id="KW-1185">Reference proteome</keyword>
<gene>
    <name evidence="3" type="ORF">KS419_16010</name>
</gene>
<organism evidence="3 4">
    <name type="scientific">Evansella tamaricis</name>
    <dbReference type="NCBI Taxonomy" id="2069301"/>
    <lineage>
        <taxon>Bacteria</taxon>
        <taxon>Bacillati</taxon>
        <taxon>Bacillota</taxon>
        <taxon>Bacilli</taxon>
        <taxon>Bacillales</taxon>
        <taxon>Bacillaceae</taxon>
        <taxon>Evansella</taxon>
    </lineage>
</organism>
<reference evidence="3 4" key="1">
    <citation type="submission" date="2021-06" db="EMBL/GenBank/DDBJ databases">
        <title>Bacillus sp. RD4P76, an endophyte from a halophyte.</title>
        <authorList>
            <person name="Sun J.-Q."/>
        </authorList>
    </citation>
    <scope>NUCLEOTIDE SEQUENCE [LARGE SCALE GENOMIC DNA]</scope>
    <source>
        <strain evidence="3 4">CGMCC 1.15917</strain>
    </source>
</reference>
<comment type="caution">
    <text evidence="3">The sequence shown here is derived from an EMBL/GenBank/DDBJ whole genome shotgun (WGS) entry which is preliminary data.</text>
</comment>
<dbReference type="InterPro" id="IPR003675">
    <property type="entry name" value="Rce1/LyrA-like_dom"/>
</dbReference>
<evidence type="ECO:0000313" key="3">
    <source>
        <dbReference type="EMBL" id="MBU9713236.1"/>
    </source>
</evidence>
<dbReference type="Proteomes" id="UP000784880">
    <property type="component" value="Unassembled WGS sequence"/>
</dbReference>
<accession>A0ABS6JHU5</accession>
<keyword evidence="1" id="KW-0812">Transmembrane</keyword>
<feature type="transmembrane region" description="Helical" evidence="1">
    <location>
        <begin position="97"/>
        <end position="113"/>
    </location>
</feature>